<sequence length="167" mass="18443">MEQLKFKKLDYSVKKEDGTEEIKKSEGKLPTRATAGDAGFDLYATRITQEVDNSGKLVLVYHTDLAVEIPEGYCGLLMMKSSISKRSIALTNGVGLIDAGYRGELMAKFKVTTDAIPTVYTIDEPFAQLVIVPCSILEPTLVEELSETEREEKGFGEVTAEQNNENK</sequence>
<dbReference type="InterPro" id="IPR036157">
    <property type="entry name" value="dUTPase-like_sf"/>
</dbReference>
<feature type="domain" description="dUTPase-like" evidence="6">
    <location>
        <begin position="26"/>
        <end position="157"/>
    </location>
</feature>
<organism evidence="7 8">
    <name type="scientific">uncultured phage cr12_1</name>
    <dbReference type="NCBI Taxonomy" id="2986409"/>
    <lineage>
        <taxon>Viruses</taxon>
        <taxon>Duplodnaviria</taxon>
        <taxon>Heunggongvirae</taxon>
        <taxon>Uroviricota</taxon>
        <taxon>Caudoviricetes</taxon>
        <taxon>Crassvirales</taxon>
        <taxon>Suoliviridae</taxon>
        <taxon>Bearivirinae</taxon>
        <taxon>Afonbuvirus</taxon>
        <taxon>Afonbuvirus intestinihominis</taxon>
    </lineage>
</organism>
<dbReference type="EC" id="3.6.1.23" evidence="2"/>
<evidence type="ECO:0000313" key="8">
    <source>
        <dbReference type="Proteomes" id="UP000827462"/>
    </source>
</evidence>
<accession>A0AAE7RZ09</accession>
<dbReference type="Proteomes" id="UP000827462">
    <property type="component" value="Segment"/>
</dbReference>
<gene>
    <name evidence="7" type="primary">gp_72732</name>
</gene>
<dbReference type="KEGG" id="vg:75687130"/>
<evidence type="ECO:0000256" key="1">
    <source>
        <dbReference type="ARBA" id="ARBA00006581"/>
    </source>
</evidence>
<feature type="region of interest" description="Disordered" evidence="5">
    <location>
        <begin position="147"/>
        <end position="167"/>
    </location>
</feature>
<dbReference type="GO" id="GO:0000287">
    <property type="term" value="F:magnesium ion binding"/>
    <property type="evidence" value="ECO:0007669"/>
    <property type="project" value="InterPro"/>
</dbReference>
<keyword evidence="3" id="KW-0378">Hydrolase</keyword>
<dbReference type="GO" id="GO:0004170">
    <property type="term" value="F:dUTP diphosphatase activity"/>
    <property type="evidence" value="ECO:0007669"/>
    <property type="project" value="UniProtKB-EC"/>
</dbReference>
<evidence type="ECO:0000256" key="5">
    <source>
        <dbReference type="SAM" id="MobiDB-lite"/>
    </source>
</evidence>
<keyword evidence="8" id="KW-1185">Reference proteome</keyword>
<name>A0AAE7RZ09_9CAUD</name>
<evidence type="ECO:0000256" key="2">
    <source>
        <dbReference type="ARBA" id="ARBA00012379"/>
    </source>
</evidence>
<proteinExistence type="inferred from homology"/>
<evidence type="ECO:0000256" key="3">
    <source>
        <dbReference type="ARBA" id="ARBA00022801"/>
    </source>
</evidence>
<dbReference type="EMBL" id="MZ130492">
    <property type="protein sequence ID" value="QWM90704.1"/>
    <property type="molecule type" value="Genomic_DNA"/>
</dbReference>
<evidence type="ECO:0000256" key="4">
    <source>
        <dbReference type="ARBA" id="ARBA00023080"/>
    </source>
</evidence>
<dbReference type="SUPFAM" id="SSF51283">
    <property type="entry name" value="dUTPase-like"/>
    <property type="match status" value="1"/>
</dbReference>
<dbReference type="InterPro" id="IPR029054">
    <property type="entry name" value="dUTPase-like"/>
</dbReference>
<dbReference type="GO" id="GO:0006226">
    <property type="term" value="P:dUMP biosynthetic process"/>
    <property type="evidence" value="ECO:0007669"/>
    <property type="project" value="InterPro"/>
</dbReference>
<dbReference type="CDD" id="cd07557">
    <property type="entry name" value="trimeric_dUTPase"/>
    <property type="match status" value="1"/>
</dbReference>
<dbReference type="InterPro" id="IPR033704">
    <property type="entry name" value="dUTPase_trimeric"/>
</dbReference>
<dbReference type="PANTHER" id="PTHR11241:SF0">
    <property type="entry name" value="DEOXYURIDINE 5'-TRIPHOSPHATE NUCLEOTIDOHYDROLASE"/>
    <property type="match status" value="1"/>
</dbReference>
<evidence type="ECO:0000259" key="6">
    <source>
        <dbReference type="Pfam" id="PF00692"/>
    </source>
</evidence>
<evidence type="ECO:0000313" key="7">
    <source>
        <dbReference type="EMBL" id="QWM90704.1"/>
    </source>
</evidence>
<keyword evidence="4" id="KW-0546">Nucleotide metabolism</keyword>
<protein>
    <recommendedName>
        <fullName evidence="2">dUTP diphosphatase</fullName>
        <ecNumber evidence="2">3.6.1.23</ecNumber>
    </recommendedName>
</protein>
<dbReference type="GeneID" id="75687130"/>
<dbReference type="Pfam" id="PF00692">
    <property type="entry name" value="dUTPase"/>
    <property type="match status" value="1"/>
</dbReference>
<dbReference type="PANTHER" id="PTHR11241">
    <property type="entry name" value="DEOXYURIDINE 5'-TRIPHOSPHATE NUCLEOTIDOHYDROLASE"/>
    <property type="match status" value="1"/>
</dbReference>
<dbReference type="InterPro" id="IPR008181">
    <property type="entry name" value="dUTPase"/>
</dbReference>
<dbReference type="Gene3D" id="2.70.40.10">
    <property type="match status" value="1"/>
</dbReference>
<dbReference type="RefSeq" id="YP_010509644.1">
    <property type="nucleotide sequence ID" value="NC_067210.1"/>
</dbReference>
<reference evidence="7 8" key="1">
    <citation type="submission" date="2021-04" db="EMBL/GenBank/DDBJ databases">
        <authorList>
            <person name="Shkoporov A.N."/>
            <person name="Stockdale S.R."/>
            <person name="Guerin E."/>
            <person name="Ross R.P."/>
            <person name="Hill C."/>
        </authorList>
    </citation>
    <scope>NUCLEOTIDE SEQUENCE [LARGE SCALE GENOMIC DNA]</scope>
    <source>
        <strain evidence="8">cr12_1</strain>
    </source>
</reference>
<dbReference type="GO" id="GO:0046081">
    <property type="term" value="P:dUTP catabolic process"/>
    <property type="evidence" value="ECO:0007669"/>
    <property type="project" value="InterPro"/>
</dbReference>
<comment type="similarity">
    <text evidence="1">Belongs to the dUTPase family.</text>
</comment>